<feature type="compositionally biased region" description="Basic and acidic residues" evidence="1">
    <location>
        <begin position="1"/>
        <end position="15"/>
    </location>
</feature>
<evidence type="ECO:0000313" key="2">
    <source>
        <dbReference type="EMBL" id="MBB4920885.1"/>
    </source>
</evidence>
<name>A0A7W7QW95_9ACTN</name>
<accession>A0A7W7QW95</accession>
<dbReference type="Proteomes" id="UP000552644">
    <property type="component" value="Unassembled WGS sequence"/>
</dbReference>
<protein>
    <submittedName>
        <fullName evidence="2">Uncharacterized protein</fullName>
    </submittedName>
</protein>
<organism evidence="2 3">
    <name type="scientific">Streptosporangium saharense</name>
    <dbReference type="NCBI Taxonomy" id="1706840"/>
    <lineage>
        <taxon>Bacteria</taxon>
        <taxon>Bacillati</taxon>
        <taxon>Actinomycetota</taxon>
        <taxon>Actinomycetes</taxon>
        <taxon>Streptosporangiales</taxon>
        <taxon>Streptosporangiaceae</taxon>
        <taxon>Streptosporangium</taxon>
    </lineage>
</organism>
<evidence type="ECO:0000256" key="1">
    <source>
        <dbReference type="SAM" id="MobiDB-lite"/>
    </source>
</evidence>
<dbReference type="EMBL" id="JACHJP010000019">
    <property type="protein sequence ID" value="MBB4920885.1"/>
    <property type="molecule type" value="Genomic_DNA"/>
</dbReference>
<gene>
    <name evidence="2" type="ORF">FHS44_008038</name>
</gene>
<keyword evidence="3" id="KW-1185">Reference proteome</keyword>
<comment type="caution">
    <text evidence="2">The sequence shown here is derived from an EMBL/GenBank/DDBJ whole genome shotgun (WGS) entry which is preliminary data.</text>
</comment>
<reference evidence="2 3" key="1">
    <citation type="submission" date="2020-08" db="EMBL/GenBank/DDBJ databases">
        <title>Genomic Encyclopedia of Type Strains, Phase III (KMG-III): the genomes of soil and plant-associated and newly described type strains.</title>
        <authorList>
            <person name="Whitman W."/>
        </authorList>
    </citation>
    <scope>NUCLEOTIDE SEQUENCE [LARGE SCALE GENOMIC DNA]</scope>
    <source>
        <strain evidence="2 3">CECT 8840</strain>
    </source>
</reference>
<evidence type="ECO:0000313" key="3">
    <source>
        <dbReference type="Proteomes" id="UP000552644"/>
    </source>
</evidence>
<dbReference type="RefSeq" id="WP_184725635.1">
    <property type="nucleotide sequence ID" value="NZ_JACHJP010000019.1"/>
</dbReference>
<proteinExistence type="predicted"/>
<sequence>MANKTRSHDPGKKATGEWPGGEPNSVREAYDEQVEQHAVARRAQVIRTYRERVKGQ</sequence>
<dbReference type="AlphaFoldDB" id="A0A7W7QW95"/>
<feature type="region of interest" description="Disordered" evidence="1">
    <location>
        <begin position="1"/>
        <end position="33"/>
    </location>
</feature>